<dbReference type="InterPro" id="IPR011037">
    <property type="entry name" value="Pyrv_Knase-like_insert_dom_sf"/>
</dbReference>
<feature type="compositionally biased region" description="Pro residues" evidence="1">
    <location>
        <begin position="187"/>
        <end position="196"/>
    </location>
</feature>
<dbReference type="Pfam" id="PF03473">
    <property type="entry name" value="MOSC"/>
    <property type="match status" value="1"/>
</dbReference>
<dbReference type="EMBL" id="PPXF01000036">
    <property type="protein sequence ID" value="POH66835.1"/>
    <property type="molecule type" value="Genomic_DNA"/>
</dbReference>
<evidence type="ECO:0000259" key="2">
    <source>
        <dbReference type="PROSITE" id="PS51340"/>
    </source>
</evidence>
<dbReference type="AlphaFoldDB" id="A0A2S3ZHB9"/>
<sequence>MSLLPYSAEVEIVLLLASPVHRYEGRPADGPLPMVGAESHPSVRLRAGLGIVGDRHFAKPAHVHASVTVMNADVLARVADDLGLPRTLDPAATRRNVLLRGVDIDSLRGATVSLDSGDGPVEFLVNRPANPCAWMDVVLAPGAHRALRGRGGMRCEPLTDGMLRLGPARLRCSIPLTGVGLTGVEPPGRPARPGNPPGSSDR</sequence>
<gene>
    <name evidence="3" type="ORF">C3B59_07525</name>
</gene>
<evidence type="ECO:0000313" key="4">
    <source>
        <dbReference type="Proteomes" id="UP000237104"/>
    </source>
</evidence>
<protein>
    <submittedName>
        <fullName evidence="3">Molybdenum cofactor biosysynthesis protein</fullName>
    </submittedName>
</protein>
<accession>A0A2S3ZHB9</accession>
<dbReference type="Gene3D" id="2.40.33.20">
    <property type="entry name" value="PK beta-barrel domain-like"/>
    <property type="match status" value="1"/>
</dbReference>
<dbReference type="GO" id="GO:0030151">
    <property type="term" value="F:molybdenum ion binding"/>
    <property type="evidence" value="ECO:0007669"/>
    <property type="project" value="InterPro"/>
</dbReference>
<dbReference type="GO" id="GO:0003824">
    <property type="term" value="F:catalytic activity"/>
    <property type="evidence" value="ECO:0007669"/>
    <property type="project" value="InterPro"/>
</dbReference>
<proteinExistence type="predicted"/>
<dbReference type="RefSeq" id="WP_103430736.1">
    <property type="nucleotide sequence ID" value="NZ_PPXF01000036.1"/>
</dbReference>
<dbReference type="OrthoDB" id="192945at2"/>
<reference evidence="3 4" key="1">
    <citation type="submission" date="2018-01" db="EMBL/GenBank/DDBJ databases">
        <title>Cryobacterium sp. nov., from glaciers in China.</title>
        <authorList>
            <person name="Liu Q."/>
            <person name="Xin Y.-H."/>
        </authorList>
    </citation>
    <scope>NUCLEOTIDE SEQUENCE [LARGE SCALE GENOMIC DNA]</scope>
    <source>
        <strain evidence="3 4">TMB1-8</strain>
    </source>
</reference>
<evidence type="ECO:0000256" key="1">
    <source>
        <dbReference type="SAM" id="MobiDB-lite"/>
    </source>
</evidence>
<dbReference type="GO" id="GO:0030170">
    <property type="term" value="F:pyridoxal phosphate binding"/>
    <property type="evidence" value="ECO:0007669"/>
    <property type="project" value="InterPro"/>
</dbReference>
<dbReference type="SUPFAM" id="SSF50800">
    <property type="entry name" value="PK beta-barrel domain-like"/>
    <property type="match status" value="1"/>
</dbReference>
<dbReference type="Proteomes" id="UP000237104">
    <property type="component" value="Unassembled WGS sequence"/>
</dbReference>
<evidence type="ECO:0000313" key="3">
    <source>
        <dbReference type="EMBL" id="POH66835.1"/>
    </source>
</evidence>
<comment type="caution">
    <text evidence="3">The sequence shown here is derived from an EMBL/GenBank/DDBJ whole genome shotgun (WGS) entry which is preliminary data.</text>
</comment>
<dbReference type="InterPro" id="IPR005302">
    <property type="entry name" value="MoCF_Sase_C"/>
</dbReference>
<feature type="domain" description="MOSC" evidence="2">
    <location>
        <begin position="35"/>
        <end position="172"/>
    </location>
</feature>
<dbReference type="PROSITE" id="PS51340">
    <property type="entry name" value="MOSC"/>
    <property type="match status" value="1"/>
</dbReference>
<feature type="region of interest" description="Disordered" evidence="1">
    <location>
        <begin position="180"/>
        <end position="202"/>
    </location>
</feature>
<name>A0A2S3ZHB9_9MICO</name>
<organism evidence="3 4">
    <name type="scientific">Cryobacterium zongtaii</name>
    <dbReference type="NCBI Taxonomy" id="1259217"/>
    <lineage>
        <taxon>Bacteria</taxon>
        <taxon>Bacillati</taxon>
        <taxon>Actinomycetota</taxon>
        <taxon>Actinomycetes</taxon>
        <taxon>Micrococcales</taxon>
        <taxon>Microbacteriaceae</taxon>
        <taxon>Cryobacterium</taxon>
    </lineage>
</organism>